<dbReference type="GO" id="GO:0039694">
    <property type="term" value="P:viral RNA genome replication"/>
    <property type="evidence" value="ECO:0007669"/>
    <property type="project" value="InterPro"/>
</dbReference>
<dbReference type="InterPro" id="IPR043502">
    <property type="entry name" value="DNA/RNA_pol_sf"/>
</dbReference>
<gene>
    <name evidence="3" type="ORF">KPH14_001292</name>
</gene>
<dbReference type="GO" id="GO:0071897">
    <property type="term" value="P:DNA biosynthetic process"/>
    <property type="evidence" value="ECO:0007669"/>
    <property type="project" value="UniProtKB-ARBA"/>
</dbReference>
<protein>
    <recommendedName>
        <fullName evidence="2">RdRp catalytic domain-containing protein</fullName>
    </recommendedName>
</protein>
<dbReference type="SUPFAM" id="SSF56672">
    <property type="entry name" value="DNA/RNA polymerases"/>
    <property type="match status" value="1"/>
</dbReference>
<sequence length="111" mass="12801">MQGGMWLNQELALWNHKHGQTEIFMSDYSAFDSSVPAWLIRDVFQVIIKKYNLTGDDLRKFRLCINHFINIPVQNSNGRRFKKSHGIPSGSMFTNIIGSLVNMVITWIVSE</sequence>
<dbReference type="EMBL" id="JAIFRP010000104">
    <property type="protein sequence ID" value="KAK2579121.1"/>
    <property type="molecule type" value="Genomic_DNA"/>
</dbReference>
<reference evidence="3" key="2">
    <citation type="journal article" date="2023" name="Commun. Biol.">
        <title>Intrasexual cuticular hydrocarbon dimorphism in a wasp sheds light on hydrocarbon biosynthesis genes in Hymenoptera.</title>
        <authorList>
            <person name="Moris V.C."/>
            <person name="Podsiadlowski L."/>
            <person name="Martin S."/>
            <person name="Oeyen J.P."/>
            <person name="Donath A."/>
            <person name="Petersen M."/>
            <person name="Wilbrandt J."/>
            <person name="Misof B."/>
            <person name="Liedtke D."/>
            <person name="Thamm M."/>
            <person name="Scheiner R."/>
            <person name="Schmitt T."/>
            <person name="Niehuis O."/>
        </authorList>
    </citation>
    <scope>NUCLEOTIDE SEQUENCE</scope>
    <source>
        <strain evidence="3">GBR_01_08_01A</strain>
    </source>
</reference>
<comment type="caution">
    <text evidence="3">The sequence shown here is derived from an EMBL/GenBank/DDBJ whole genome shotgun (WGS) entry which is preliminary data.</text>
</comment>
<dbReference type="PROSITE" id="PS50507">
    <property type="entry name" value="RDRP_SSRNA_POS"/>
    <property type="match status" value="1"/>
</dbReference>
<keyword evidence="4" id="KW-1185">Reference proteome</keyword>
<keyword evidence="1" id="KW-1133">Transmembrane helix</keyword>
<keyword evidence="1" id="KW-0472">Membrane</keyword>
<feature type="domain" description="RdRp catalytic" evidence="2">
    <location>
        <begin position="21"/>
        <end position="111"/>
    </location>
</feature>
<dbReference type="InterPro" id="IPR001205">
    <property type="entry name" value="RNA-dir_pol_C"/>
</dbReference>
<dbReference type="InterPro" id="IPR007094">
    <property type="entry name" value="RNA-dir_pol_PSvirus"/>
</dbReference>
<dbReference type="AlphaFoldDB" id="A0AAD9VLF6"/>
<proteinExistence type="predicted"/>
<name>A0AAD9VLF6_9HYME</name>
<keyword evidence="1" id="KW-0812">Transmembrane</keyword>
<organism evidence="3 4">
    <name type="scientific">Odynerus spinipes</name>
    <dbReference type="NCBI Taxonomy" id="1348599"/>
    <lineage>
        <taxon>Eukaryota</taxon>
        <taxon>Metazoa</taxon>
        <taxon>Ecdysozoa</taxon>
        <taxon>Arthropoda</taxon>
        <taxon>Hexapoda</taxon>
        <taxon>Insecta</taxon>
        <taxon>Pterygota</taxon>
        <taxon>Neoptera</taxon>
        <taxon>Endopterygota</taxon>
        <taxon>Hymenoptera</taxon>
        <taxon>Apocrita</taxon>
        <taxon>Aculeata</taxon>
        <taxon>Vespoidea</taxon>
        <taxon>Vespidae</taxon>
        <taxon>Eumeninae</taxon>
        <taxon>Odynerus</taxon>
    </lineage>
</organism>
<dbReference type="GO" id="GO:0003723">
    <property type="term" value="F:RNA binding"/>
    <property type="evidence" value="ECO:0007669"/>
    <property type="project" value="InterPro"/>
</dbReference>
<dbReference type="GO" id="GO:0003968">
    <property type="term" value="F:RNA-directed RNA polymerase activity"/>
    <property type="evidence" value="ECO:0007669"/>
    <property type="project" value="InterPro"/>
</dbReference>
<feature type="transmembrane region" description="Helical" evidence="1">
    <location>
        <begin position="89"/>
        <end position="109"/>
    </location>
</feature>
<evidence type="ECO:0000313" key="3">
    <source>
        <dbReference type="EMBL" id="KAK2579121.1"/>
    </source>
</evidence>
<evidence type="ECO:0000256" key="1">
    <source>
        <dbReference type="SAM" id="Phobius"/>
    </source>
</evidence>
<dbReference type="Proteomes" id="UP001258017">
    <property type="component" value="Unassembled WGS sequence"/>
</dbReference>
<accession>A0AAD9VLF6</accession>
<dbReference type="Pfam" id="PF00680">
    <property type="entry name" value="RdRP_1"/>
    <property type="match status" value="1"/>
</dbReference>
<evidence type="ECO:0000313" key="4">
    <source>
        <dbReference type="Proteomes" id="UP001258017"/>
    </source>
</evidence>
<dbReference type="GO" id="GO:0006351">
    <property type="term" value="P:DNA-templated transcription"/>
    <property type="evidence" value="ECO:0007669"/>
    <property type="project" value="InterPro"/>
</dbReference>
<reference evidence="3" key="1">
    <citation type="submission" date="2021-08" db="EMBL/GenBank/DDBJ databases">
        <authorList>
            <person name="Misof B."/>
            <person name="Oliver O."/>
            <person name="Podsiadlowski L."/>
            <person name="Donath A."/>
            <person name="Peters R."/>
            <person name="Mayer C."/>
            <person name="Rust J."/>
            <person name="Gunkel S."/>
            <person name="Lesny P."/>
            <person name="Martin S."/>
            <person name="Oeyen J.P."/>
            <person name="Petersen M."/>
            <person name="Panagiotis P."/>
            <person name="Wilbrandt J."/>
            <person name="Tanja T."/>
        </authorList>
    </citation>
    <scope>NUCLEOTIDE SEQUENCE</scope>
    <source>
        <strain evidence="3">GBR_01_08_01A</strain>
        <tissue evidence="3">Thorax + abdomen</tissue>
    </source>
</reference>
<evidence type="ECO:0000259" key="2">
    <source>
        <dbReference type="PROSITE" id="PS50507"/>
    </source>
</evidence>